<dbReference type="OrthoDB" id="423559at2759"/>
<keyword evidence="1" id="KW-0378">Hydrolase</keyword>
<dbReference type="PROSITE" id="PS51192">
    <property type="entry name" value="HELICASE_ATP_BIND_1"/>
    <property type="match status" value="1"/>
</dbReference>
<protein>
    <submittedName>
        <fullName evidence="4">Aste57867_4669 protein</fullName>
    </submittedName>
</protein>
<sequence>MDDLLASVRGAHTCAHPLGYEKFRASLCLSRETELHDHQQVALLWMAAREGSTAHGLQGGILADGPGLGKTLTMLSCIQLHASTAPTLVVVPNQIIAQQWLKDMSTHFKPHTWTACIFSPSEPMNPRCHIVLILMKDLTKEWSVVFPLGSHLSDLSRHRRQSELSERGRSVSVLYHVSWRRICVDEVQEILGKSSLAAQMIQQLEAPIRWGLSGTPVSKVVDIAGVAQFLQLAPYDSSHWWRKHGDVALSLVQPVLDDIVWRTPSHHVTQSLQLPGQTILPTTYVSMTAIEFAAYRPQFEKYIKDVRKRIANFEDNERPIAMNELRQVLNHPAVLGLCKGASHVSFLTKAKAISADFVANMTTRQREQCSSALSQWLESAISHAGDLETAYITWCEHFVEIPVPWLVQLKVFSALAEFATAGPIKYRHQVHRAVLDSRDMRLPAILWQRVFEFLHEDFSSQQLRLAHDHQAPLKAAFDAMSASFWADHGTESLDGFQNEVEASYHLEYRLPRPAMQELLSEFMSMRLSEAKSRVGIFERPTLWHYLRNKRSSNVDAAEIRLVTTDLLAQYIEQFSASLKNLYDLMHADWSAVLPRVLEAYGRCNHATRRMDRTLVVGREDRWQRRDAQHSQGRGQLALGPRCVVCSLRNRIDMAMSFLETEGKTPTLMLLFFTTDAPSHVRGWSCWLLKLWQIQAKLQRGTSTLQQLLSLATLLDNWLRASLEIQTCLALIQQGGHMRRVSLAHHKFRLANCYRNYTNAIAALDSSVATVACDQCRVVVPKTDIALLLCCHRFCPACCTLERRCALCQKPQPFAMTKAPPLPPHLYIGGSKMDAIVADLKAITPHDKCVVFSQYPEVLELLKTQLDDLPLPCVQLKSGNQIELRHQFQTHANIRVLLLPLKKYNHGLNLVEATHVFLLEPSLQPALHAQAMARVKRLNQTQPTFVHRYVMRDTVEEAVEAALTQPRRLTKADIFRIFAHDTFESQ</sequence>
<dbReference type="GO" id="GO:0005524">
    <property type="term" value="F:ATP binding"/>
    <property type="evidence" value="ECO:0007669"/>
    <property type="project" value="InterPro"/>
</dbReference>
<dbReference type="AlphaFoldDB" id="A0A485KD23"/>
<keyword evidence="5" id="KW-1185">Reference proteome</keyword>
<dbReference type="SUPFAM" id="SSF52540">
    <property type="entry name" value="P-loop containing nucleoside triphosphate hydrolases"/>
    <property type="match status" value="2"/>
</dbReference>
<dbReference type="SMART" id="SM00487">
    <property type="entry name" value="DEXDc"/>
    <property type="match status" value="1"/>
</dbReference>
<dbReference type="InterPro" id="IPR052583">
    <property type="entry name" value="ATP-helicase/E3_Ub-Ligase"/>
</dbReference>
<evidence type="ECO:0000313" key="3">
    <source>
        <dbReference type="EMBL" id="KAF0712803.1"/>
    </source>
</evidence>
<dbReference type="CDD" id="cd18793">
    <property type="entry name" value="SF2_C_SNF"/>
    <property type="match status" value="1"/>
</dbReference>
<reference evidence="3" key="2">
    <citation type="submission" date="2019-06" db="EMBL/GenBank/DDBJ databases">
        <title>Genomics analysis of Aphanomyces spp. identifies a new class of oomycete effector associated with host adaptation.</title>
        <authorList>
            <person name="Gaulin E."/>
        </authorList>
    </citation>
    <scope>NUCLEOTIDE SEQUENCE</scope>
    <source>
        <strain evidence="3">CBS 578.67</strain>
    </source>
</reference>
<dbReference type="InterPro" id="IPR000330">
    <property type="entry name" value="SNF2_N"/>
</dbReference>
<feature type="domain" description="Helicase ATP-binding" evidence="2">
    <location>
        <begin position="51"/>
        <end position="234"/>
    </location>
</feature>
<dbReference type="Gene3D" id="3.40.50.10810">
    <property type="entry name" value="Tandem AAA-ATPase domain"/>
    <property type="match status" value="1"/>
</dbReference>
<accession>A0A485KD23</accession>
<proteinExistence type="predicted"/>
<dbReference type="InterPro" id="IPR038718">
    <property type="entry name" value="SNF2-like_sf"/>
</dbReference>
<dbReference type="InterPro" id="IPR027417">
    <property type="entry name" value="P-loop_NTPase"/>
</dbReference>
<gene>
    <name evidence="4" type="primary">Aste57867_4669</name>
    <name evidence="3" type="ORF">As57867_004656</name>
    <name evidence="4" type="ORF">ASTE57867_4669</name>
</gene>
<reference evidence="4 5" key="1">
    <citation type="submission" date="2019-03" db="EMBL/GenBank/DDBJ databases">
        <authorList>
            <person name="Gaulin E."/>
            <person name="Dumas B."/>
        </authorList>
    </citation>
    <scope>NUCLEOTIDE SEQUENCE [LARGE SCALE GENOMIC DNA]</scope>
    <source>
        <strain evidence="4">CBS 568.67</strain>
    </source>
</reference>
<evidence type="ECO:0000313" key="5">
    <source>
        <dbReference type="Proteomes" id="UP000332933"/>
    </source>
</evidence>
<name>A0A485KD23_9STRA</name>
<dbReference type="Pfam" id="PF00176">
    <property type="entry name" value="SNF2-rel_dom"/>
    <property type="match status" value="1"/>
</dbReference>
<evidence type="ECO:0000313" key="4">
    <source>
        <dbReference type="EMBL" id="VFT81772.1"/>
    </source>
</evidence>
<dbReference type="InterPro" id="IPR049730">
    <property type="entry name" value="SNF2/RAD54-like_C"/>
</dbReference>
<dbReference type="EMBL" id="VJMH01001186">
    <property type="protein sequence ID" value="KAF0712803.1"/>
    <property type="molecule type" value="Genomic_DNA"/>
</dbReference>
<dbReference type="GO" id="GO:0016787">
    <property type="term" value="F:hydrolase activity"/>
    <property type="evidence" value="ECO:0007669"/>
    <property type="project" value="UniProtKB-KW"/>
</dbReference>
<evidence type="ECO:0000256" key="1">
    <source>
        <dbReference type="ARBA" id="ARBA00022801"/>
    </source>
</evidence>
<dbReference type="PANTHER" id="PTHR45865">
    <property type="entry name" value="E3 UBIQUITIN-PROTEIN LIGASE SHPRH FAMILY MEMBER"/>
    <property type="match status" value="1"/>
</dbReference>
<dbReference type="Gene3D" id="3.40.50.300">
    <property type="entry name" value="P-loop containing nucleotide triphosphate hydrolases"/>
    <property type="match status" value="1"/>
</dbReference>
<dbReference type="InterPro" id="IPR014001">
    <property type="entry name" value="Helicase_ATP-bd"/>
</dbReference>
<dbReference type="EMBL" id="CAADRA010001186">
    <property type="protein sequence ID" value="VFT81772.1"/>
    <property type="molecule type" value="Genomic_DNA"/>
</dbReference>
<organism evidence="4 5">
    <name type="scientific">Aphanomyces stellatus</name>
    <dbReference type="NCBI Taxonomy" id="120398"/>
    <lineage>
        <taxon>Eukaryota</taxon>
        <taxon>Sar</taxon>
        <taxon>Stramenopiles</taxon>
        <taxon>Oomycota</taxon>
        <taxon>Saprolegniomycetes</taxon>
        <taxon>Saprolegniales</taxon>
        <taxon>Verrucalvaceae</taxon>
        <taxon>Aphanomyces</taxon>
    </lineage>
</organism>
<evidence type="ECO:0000259" key="2">
    <source>
        <dbReference type="PROSITE" id="PS51192"/>
    </source>
</evidence>
<dbReference type="PANTHER" id="PTHR45865:SF1">
    <property type="entry name" value="E3 UBIQUITIN-PROTEIN LIGASE SHPRH"/>
    <property type="match status" value="1"/>
</dbReference>
<dbReference type="Proteomes" id="UP000332933">
    <property type="component" value="Unassembled WGS sequence"/>
</dbReference>